<organism evidence="1">
    <name type="scientific">Anguilla anguilla</name>
    <name type="common">European freshwater eel</name>
    <name type="synonym">Muraena anguilla</name>
    <dbReference type="NCBI Taxonomy" id="7936"/>
    <lineage>
        <taxon>Eukaryota</taxon>
        <taxon>Metazoa</taxon>
        <taxon>Chordata</taxon>
        <taxon>Craniata</taxon>
        <taxon>Vertebrata</taxon>
        <taxon>Euteleostomi</taxon>
        <taxon>Actinopterygii</taxon>
        <taxon>Neopterygii</taxon>
        <taxon>Teleostei</taxon>
        <taxon>Anguilliformes</taxon>
        <taxon>Anguillidae</taxon>
        <taxon>Anguilla</taxon>
    </lineage>
</organism>
<evidence type="ECO:0000313" key="1">
    <source>
        <dbReference type="EMBL" id="JAH95580.1"/>
    </source>
</evidence>
<name>A0A0E9X104_ANGAN</name>
<proteinExistence type="predicted"/>
<accession>A0A0E9X104</accession>
<reference evidence="1" key="1">
    <citation type="submission" date="2014-11" db="EMBL/GenBank/DDBJ databases">
        <authorList>
            <person name="Amaro Gonzalez C."/>
        </authorList>
    </citation>
    <scope>NUCLEOTIDE SEQUENCE</scope>
</reference>
<reference evidence="1" key="2">
    <citation type="journal article" date="2015" name="Fish Shellfish Immunol.">
        <title>Early steps in the European eel (Anguilla anguilla)-Vibrio vulnificus interaction in the gills: Role of the RtxA13 toxin.</title>
        <authorList>
            <person name="Callol A."/>
            <person name="Pajuelo D."/>
            <person name="Ebbesson L."/>
            <person name="Teles M."/>
            <person name="MacKenzie S."/>
            <person name="Amaro C."/>
        </authorList>
    </citation>
    <scope>NUCLEOTIDE SEQUENCE</scope>
</reference>
<sequence length="73" mass="8463">MEYTSKDFHLPLCLPQCPCTKAVGGVMKVTLKKAFDQFCHFQFFFERNSSSYSTQVFPTFNGSFSHFIFFIIS</sequence>
<protein>
    <submittedName>
        <fullName evidence="1">Uncharacterized protein</fullName>
    </submittedName>
</protein>
<dbReference type="EMBL" id="GBXM01012997">
    <property type="protein sequence ID" value="JAH95580.1"/>
    <property type="molecule type" value="Transcribed_RNA"/>
</dbReference>
<dbReference type="AlphaFoldDB" id="A0A0E9X104"/>